<dbReference type="Proteomes" id="UP000295252">
    <property type="component" value="Chromosome IV"/>
</dbReference>
<dbReference type="InParanoid" id="A0A068UGF5"/>
<dbReference type="PhylomeDB" id="A0A068UGF5"/>
<keyword evidence="4" id="KW-1185">Reference proteome</keyword>
<dbReference type="GO" id="GO:0043161">
    <property type="term" value="P:proteasome-mediated ubiquitin-dependent protein catabolic process"/>
    <property type="evidence" value="ECO:0007669"/>
    <property type="project" value="TreeGrafter"/>
</dbReference>
<proteinExistence type="predicted"/>
<dbReference type="Gramene" id="CDP07645">
    <property type="protein sequence ID" value="CDP07645"/>
    <property type="gene ID" value="GSCOC_T00024965001"/>
</dbReference>
<evidence type="ECO:0000256" key="1">
    <source>
        <dbReference type="ARBA" id="ARBA00022737"/>
    </source>
</evidence>
<protein>
    <recommendedName>
        <fullName evidence="2">26S proteasome non-ATPase regulatory subunit 1/RPN2 N-terminal domain-containing protein</fullName>
    </recommendedName>
</protein>
<dbReference type="GO" id="GO:0005634">
    <property type="term" value="C:nucleus"/>
    <property type="evidence" value="ECO:0007669"/>
    <property type="project" value="TreeGrafter"/>
</dbReference>
<dbReference type="AlphaFoldDB" id="A0A068UGF5"/>
<name>A0A068UGF5_COFCA</name>
<gene>
    <name evidence="3" type="ORF">GSCOC_T00024965001</name>
</gene>
<dbReference type="EMBL" id="HG739111">
    <property type="protein sequence ID" value="CDP07645.1"/>
    <property type="molecule type" value="Genomic_DNA"/>
</dbReference>
<reference evidence="4" key="1">
    <citation type="journal article" date="2014" name="Science">
        <title>The coffee genome provides insight into the convergent evolution of caffeine biosynthesis.</title>
        <authorList>
            <person name="Denoeud F."/>
            <person name="Carretero-Paulet L."/>
            <person name="Dereeper A."/>
            <person name="Droc G."/>
            <person name="Guyot R."/>
            <person name="Pietrella M."/>
            <person name="Zheng C."/>
            <person name="Alberti A."/>
            <person name="Anthony F."/>
            <person name="Aprea G."/>
            <person name="Aury J.M."/>
            <person name="Bento P."/>
            <person name="Bernard M."/>
            <person name="Bocs S."/>
            <person name="Campa C."/>
            <person name="Cenci A."/>
            <person name="Combes M.C."/>
            <person name="Crouzillat D."/>
            <person name="Da Silva C."/>
            <person name="Daddiego L."/>
            <person name="De Bellis F."/>
            <person name="Dussert S."/>
            <person name="Garsmeur O."/>
            <person name="Gayraud T."/>
            <person name="Guignon V."/>
            <person name="Jahn K."/>
            <person name="Jamilloux V."/>
            <person name="Joet T."/>
            <person name="Labadie K."/>
            <person name="Lan T."/>
            <person name="Leclercq J."/>
            <person name="Lepelley M."/>
            <person name="Leroy T."/>
            <person name="Li L.T."/>
            <person name="Librado P."/>
            <person name="Lopez L."/>
            <person name="Munoz A."/>
            <person name="Noel B."/>
            <person name="Pallavicini A."/>
            <person name="Perrotta G."/>
            <person name="Poncet V."/>
            <person name="Pot D."/>
            <person name="Priyono X."/>
            <person name="Rigoreau M."/>
            <person name="Rouard M."/>
            <person name="Rozas J."/>
            <person name="Tranchant-Dubreuil C."/>
            <person name="VanBuren R."/>
            <person name="Zhang Q."/>
            <person name="Andrade A.C."/>
            <person name="Argout X."/>
            <person name="Bertrand B."/>
            <person name="de Kochko A."/>
            <person name="Graziosi G."/>
            <person name="Henry R.J."/>
            <person name="Jayarama X."/>
            <person name="Ming R."/>
            <person name="Nagai C."/>
            <person name="Rounsley S."/>
            <person name="Sankoff D."/>
            <person name="Giuliano G."/>
            <person name="Albert V.A."/>
            <person name="Wincker P."/>
            <person name="Lashermes P."/>
        </authorList>
    </citation>
    <scope>NUCLEOTIDE SEQUENCE [LARGE SCALE GENOMIC DNA]</scope>
    <source>
        <strain evidence="4">cv. DH200-94</strain>
    </source>
</reference>
<dbReference type="Pfam" id="PF21505">
    <property type="entry name" value="RPN2_N"/>
    <property type="match status" value="2"/>
</dbReference>
<feature type="domain" description="26S proteasome non-ATPase regulatory subunit 1/RPN2 N-terminal" evidence="2">
    <location>
        <begin position="131"/>
        <end position="210"/>
    </location>
</feature>
<feature type="domain" description="26S proteasome non-ATPase regulatory subunit 1/RPN2 N-terminal" evidence="2">
    <location>
        <begin position="21"/>
        <end position="130"/>
    </location>
</feature>
<sequence>MYTTFCMFKKLITECLSFCSESVYEDEEFDETQRQLAALLASKIQTCFSCIFNSLLVICYWNELNHSLLYALGADLLFDVSEDSYYVRSILAKAIDECPDLKTKAAESNKVAKIDSRSKFIVKRMLDKKLIQRLLVIVFQKLPSPDYLSICQLLMFLDRPQDIAAVFEKLLRTESNNDALLGFQIAFNLVENEHQAFLLKMKDQLFSLKEDVYAERNNICHNATIYANSIMHAVRTVNTLLCTCFAHHFICCIMIKVVISI</sequence>
<evidence type="ECO:0000313" key="4">
    <source>
        <dbReference type="Proteomes" id="UP000295252"/>
    </source>
</evidence>
<keyword evidence="1" id="KW-0677">Repeat</keyword>
<dbReference type="InterPro" id="IPR048570">
    <property type="entry name" value="PSMD1_RPN2_N"/>
</dbReference>
<evidence type="ECO:0000259" key="2">
    <source>
        <dbReference type="Pfam" id="PF21505"/>
    </source>
</evidence>
<accession>A0A068UGF5</accession>
<dbReference type="OrthoDB" id="1669119at2759"/>
<evidence type="ECO:0000313" key="3">
    <source>
        <dbReference type="EMBL" id="CDP07645.1"/>
    </source>
</evidence>
<dbReference type="PANTHER" id="PTHR10943">
    <property type="entry name" value="26S PROTEASOME NON-ATPASE REGULATORY SUBUNIT"/>
    <property type="match status" value="1"/>
</dbReference>
<dbReference type="GO" id="GO:0034515">
    <property type="term" value="C:proteasome storage granule"/>
    <property type="evidence" value="ECO:0007669"/>
    <property type="project" value="TreeGrafter"/>
</dbReference>
<dbReference type="GO" id="GO:0008540">
    <property type="term" value="C:proteasome regulatory particle, base subcomplex"/>
    <property type="evidence" value="ECO:0007669"/>
    <property type="project" value="TreeGrafter"/>
</dbReference>
<dbReference type="STRING" id="49390.A0A068UGF5"/>
<organism evidence="3 4">
    <name type="scientific">Coffea canephora</name>
    <name type="common">Robusta coffee</name>
    <dbReference type="NCBI Taxonomy" id="49390"/>
    <lineage>
        <taxon>Eukaryota</taxon>
        <taxon>Viridiplantae</taxon>
        <taxon>Streptophyta</taxon>
        <taxon>Embryophyta</taxon>
        <taxon>Tracheophyta</taxon>
        <taxon>Spermatophyta</taxon>
        <taxon>Magnoliopsida</taxon>
        <taxon>eudicotyledons</taxon>
        <taxon>Gunneridae</taxon>
        <taxon>Pentapetalae</taxon>
        <taxon>asterids</taxon>
        <taxon>lamiids</taxon>
        <taxon>Gentianales</taxon>
        <taxon>Rubiaceae</taxon>
        <taxon>Ixoroideae</taxon>
        <taxon>Gardenieae complex</taxon>
        <taxon>Bertiereae - Coffeeae clade</taxon>
        <taxon>Coffeeae</taxon>
        <taxon>Coffea</taxon>
    </lineage>
</organism>
<dbReference type="PANTHER" id="PTHR10943:SF2">
    <property type="entry name" value="26S PROTEASOME NON-ATPASE REGULATORY SUBUNIT 1"/>
    <property type="match status" value="1"/>
</dbReference>